<dbReference type="Pfam" id="PF07743">
    <property type="entry name" value="HSCB_C"/>
    <property type="match status" value="1"/>
</dbReference>
<dbReference type="PANTHER" id="PTHR14021">
    <property type="entry name" value="IRON-SULFUR CLUSTER CO-CHAPERONE PROTEIN HSCB"/>
    <property type="match status" value="1"/>
</dbReference>
<dbReference type="GO" id="GO:0051259">
    <property type="term" value="P:protein complex oligomerization"/>
    <property type="evidence" value="ECO:0007669"/>
    <property type="project" value="InterPro"/>
</dbReference>
<dbReference type="InterPro" id="IPR036869">
    <property type="entry name" value="J_dom_sf"/>
</dbReference>
<evidence type="ECO:0000256" key="2">
    <source>
        <dbReference type="ARBA" id="ARBA00004496"/>
    </source>
</evidence>
<dbReference type="EMBL" id="GEZM01044415">
    <property type="protein sequence ID" value="JAV78243.1"/>
    <property type="molecule type" value="Transcribed_RNA"/>
</dbReference>
<gene>
    <name evidence="9" type="ORF">PPYR_02737</name>
</gene>
<evidence type="ECO:0000313" key="9">
    <source>
        <dbReference type="EMBL" id="KAB0790937.1"/>
    </source>
</evidence>
<feature type="domain" description="J" evidence="7">
    <location>
        <begin position="59"/>
        <end position="131"/>
    </location>
</feature>
<evidence type="ECO:0000256" key="3">
    <source>
        <dbReference type="ARBA" id="ARBA00010476"/>
    </source>
</evidence>
<dbReference type="EMBL" id="VVIM01000011">
    <property type="protein sequence ID" value="KAB0790937.1"/>
    <property type="molecule type" value="Genomic_DNA"/>
</dbReference>
<keyword evidence="10" id="KW-1185">Reference proteome</keyword>
<dbReference type="PROSITE" id="PS50076">
    <property type="entry name" value="DNAJ_2"/>
    <property type="match status" value="1"/>
</dbReference>
<accession>A0A1Y1LXF8</accession>
<dbReference type="InterPro" id="IPR004640">
    <property type="entry name" value="HscB"/>
</dbReference>
<protein>
    <recommendedName>
        <fullName evidence="7">J domain-containing protein</fullName>
    </recommendedName>
</protein>
<dbReference type="GO" id="GO:0005739">
    <property type="term" value="C:mitochondrion"/>
    <property type="evidence" value="ECO:0007669"/>
    <property type="project" value="UniProtKB-SubCell"/>
</dbReference>
<dbReference type="FunFam" id="1.20.1280.20:FF:000002">
    <property type="entry name" value="HscB mitochondrial iron-sulfur cluster co-chaperone"/>
    <property type="match status" value="1"/>
</dbReference>
<dbReference type="HAMAP" id="MF_00682">
    <property type="entry name" value="HscB"/>
    <property type="match status" value="1"/>
</dbReference>
<keyword evidence="6" id="KW-0143">Chaperone</keyword>
<proteinExistence type="inferred from homology"/>
<dbReference type="NCBIfam" id="TIGR00714">
    <property type="entry name" value="hscB"/>
    <property type="match status" value="1"/>
</dbReference>
<evidence type="ECO:0000256" key="1">
    <source>
        <dbReference type="ARBA" id="ARBA00004173"/>
    </source>
</evidence>
<dbReference type="InterPro" id="IPR009073">
    <property type="entry name" value="HscB_oligo_C"/>
</dbReference>
<comment type="similarity">
    <text evidence="3">Belongs to the HscB family.</text>
</comment>
<dbReference type="SUPFAM" id="SSF47144">
    <property type="entry name" value="HSC20 (HSCB), C-terminal oligomerisation domain"/>
    <property type="match status" value="1"/>
</dbReference>
<comment type="subcellular location">
    <subcellularLocation>
        <location evidence="2">Cytoplasm</location>
    </subcellularLocation>
    <subcellularLocation>
        <location evidence="1">Mitochondrion</location>
    </subcellularLocation>
</comment>
<evidence type="ECO:0000256" key="6">
    <source>
        <dbReference type="ARBA" id="ARBA00023186"/>
    </source>
</evidence>
<dbReference type="Gene3D" id="1.10.287.110">
    <property type="entry name" value="DnaJ domain"/>
    <property type="match status" value="1"/>
</dbReference>
<evidence type="ECO:0000259" key="7">
    <source>
        <dbReference type="PROSITE" id="PS50076"/>
    </source>
</evidence>
<organism evidence="8">
    <name type="scientific">Photinus pyralis</name>
    <name type="common">Common eastern firefly</name>
    <name type="synonym">Lampyris pyralis</name>
    <dbReference type="NCBI Taxonomy" id="7054"/>
    <lineage>
        <taxon>Eukaryota</taxon>
        <taxon>Metazoa</taxon>
        <taxon>Ecdysozoa</taxon>
        <taxon>Arthropoda</taxon>
        <taxon>Hexapoda</taxon>
        <taxon>Insecta</taxon>
        <taxon>Pterygota</taxon>
        <taxon>Neoptera</taxon>
        <taxon>Endopterygota</taxon>
        <taxon>Coleoptera</taxon>
        <taxon>Polyphaga</taxon>
        <taxon>Elateriformia</taxon>
        <taxon>Elateroidea</taxon>
        <taxon>Lampyridae</taxon>
        <taxon>Lampyrinae</taxon>
        <taxon>Photinus</taxon>
    </lineage>
</organism>
<dbReference type="GO" id="GO:0044571">
    <property type="term" value="P:[2Fe-2S] cluster assembly"/>
    <property type="evidence" value="ECO:0007669"/>
    <property type="project" value="InterPro"/>
</dbReference>
<dbReference type="InParanoid" id="A0A1Y1LXF8"/>
<reference evidence="8" key="1">
    <citation type="journal article" date="2016" name="Sci. Rep.">
        <title>Molecular characterization of firefly nuptial gifts: a multi-omics approach sheds light on postcopulatory sexual selection.</title>
        <authorList>
            <person name="Al-Wathiqui N."/>
            <person name="Fallon T.R."/>
            <person name="South A."/>
            <person name="Weng J.K."/>
            <person name="Lewis S.M."/>
        </authorList>
    </citation>
    <scope>NUCLEOTIDE SEQUENCE</scope>
</reference>
<evidence type="ECO:0000256" key="5">
    <source>
        <dbReference type="ARBA" id="ARBA00023128"/>
    </source>
</evidence>
<evidence type="ECO:0000256" key="4">
    <source>
        <dbReference type="ARBA" id="ARBA00022490"/>
    </source>
</evidence>
<name>A0A1Y1LXF8_PHOPY</name>
<dbReference type="FunCoup" id="A0A1Y1LXF8">
    <property type="interactions" value="439"/>
</dbReference>
<dbReference type="InterPro" id="IPR001623">
    <property type="entry name" value="DnaJ_domain"/>
</dbReference>
<dbReference type="CDD" id="cd06257">
    <property type="entry name" value="DnaJ"/>
    <property type="match status" value="1"/>
</dbReference>
<dbReference type="OrthoDB" id="448954at2759"/>
<keyword evidence="4" id="KW-0963">Cytoplasm</keyword>
<dbReference type="Gene3D" id="1.20.1280.20">
    <property type="entry name" value="HscB, C-terminal domain"/>
    <property type="match status" value="1"/>
</dbReference>
<keyword evidence="5" id="KW-0496">Mitochondrion</keyword>
<evidence type="ECO:0000313" key="8">
    <source>
        <dbReference type="EMBL" id="JAV78243.1"/>
    </source>
</evidence>
<reference evidence="9 10" key="2">
    <citation type="journal article" date="2018" name="Elife">
        <title>Firefly genomes illuminate parallel origins of bioluminescence in beetles.</title>
        <authorList>
            <person name="Fallon T.R."/>
            <person name="Lower S.E."/>
            <person name="Chang C.H."/>
            <person name="Bessho-Uehara M."/>
            <person name="Martin G.J."/>
            <person name="Bewick A.J."/>
            <person name="Behringer M."/>
            <person name="Debat H.J."/>
            <person name="Wong I."/>
            <person name="Day J.C."/>
            <person name="Suvorov A."/>
            <person name="Silva C.J."/>
            <person name="Stanger-Hall K.F."/>
            <person name="Hall D.W."/>
            <person name="Schmitz R.J."/>
            <person name="Nelson D.R."/>
            <person name="Lewis S.M."/>
            <person name="Shigenobu S."/>
            <person name="Bybee S.M."/>
            <person name="Larracuente A.M."/>
            <person name="Oba Y."/>
            <person name="Weng J.K."/>
        </authorList>
    </citation>
    <scope>NUCLEOTIDE SEQUENCE [LARGE SCALE GENOMIC DNA]</scope>
    <source>
        <strain evidence="9">1611_PpyrPB1</strain>
        <tissue evidence="9">Whole body</tissue>
    </source>
</reference>
<dbReference type="AlphaFoldDB" id="A0A1Y1LXF8"/>
<dbReference type="SUPFAM" id="SSF46565">
    <property type="entry name" value="Chaperone J-domain"/>
    <property type="match status" value="1"/>
</dbReference>
<dbReference type="InterPro" id="IPR036386">
    <property type="entry name" value="HscB_C_sf"/>
</dbReference>
<sequence>MQKLNLLKTVYRTLYENSKIPHRFCTQKSHQTCWNCGTYALELLCPNCNSIQHPPSMPNYFNLFNIEENYEVNQPLLTRKYRQLQAVLHPDRFSHKSQTEKDISADYSALVNNAYGTLQKPLERGIYMLHLHGERIDESDRGTDPNFLMEIMQLNEEIEEAQTADELRHLNKKSKEKLDCITQKLATCFRDNNFQAAKELIIQLKYYSSVSVHVNSILRERGVVD</sequence>
<dbReference type="PANTHER" id="PTHR14021:SF15">
    <property type="entry name" value="IRON-SULFUR CLUSTER CO-CHAPERONE PROTEIN HSCB"/>
    <property type="match status" value="1"/>
</dbReference>
<dbReference type="SMART" id="SM00271">
    <property type="entry name" value="DnaJ"/>
    <property type="match status" value="1"/>
</dbReference>
<reference evidence="9" key="3">
    <citation type="submission" date="2019-08" db="EMBL/GenBank/DDBJ databases">
        <authorList>
            <consortium name="Photinus pyralis genome working group"/>
            <person name="Fallon T.R."/>
            <person name="Sander Lower S.E."/>
            <person name="Weng J.-K."/>
        </authorList>
    </citation>
    <scope>NUCLEOTIDE SEQUENCE</scope>
    <source>
        <strain evidence="9">1611_PpyrPB1</strain>
        <tissue evidence="9">Whole body</tissue>
    </source>
</reference>
<evidence type="ECO:0000313" key="10">
    <source>
        <dbReference type="Proteomes" id="UP000327044"/>
    </source>
</evidence>
<dbReference type="GO" id="GO:0051087">
    <property type="term" value="F:protein-folding chaperone binding"/>
    <property type="evidence" value="ECO:0007669"/>
    <property type="project" value="InterPro"/>
</dbReference>
<dbReference type="GO" id="GO:0001671">
    <property type="term" value="F:ATPase activator activity"/>
    <property type="evidence" value="ECO:0007669"/>
    <property type="project" value="InterPro"/>
</dbReference>
<dbReference type="Proteomes" id="UP000327044">
    <property type="component" value="Unassembled WGS sequence"/>
</dbReference>